<keyword evidence="16" id="KW-1185">Reference proteome</keyword>
<accession>A0ABW2Q7F3</accession>
<evidence type="ECO:0000256" key="11">
    <source>
        <dbReference type="SAM" id="Coils"/>
    </source>
</evidence>
<dbReference type="CDD" id="cd12913">
    <property type="entry name" value="PDC1_MCP_like"/>
    <property type="match status" value="1"/>
</dbReference>
<dbReference type="InterPro" id="IPR029151">
    <property type="entry name" value="Sensor-like_sf"/>
</dbReference>
<organism evidence="15 16">
    <name type="scientific">Scopulibacillus cellulosilyticus</name>
    <dbReference type="NCBI Taxonomy" id="2665665"/>
    <lineage>
        <taxon>Bacteria</taxon>
        <taxon>Bacillati</taxon>
        <taxon>Bacillota</taxon>
        <taxon>Bacilli</taxon>
        <taxon>Bacillales</taxon>
        <taxon>Sporolactobacillaceae</taxon>
        <taxon>Scopulibacillus</taxon>
    </lineage>
</organism>
<keyword evidence="2" id="KW-1003">Cell membrane</keyword>
<dbReference type="InterPro" id="IPR033479">
    <property type="entry name" value="dCache_1"/>
</dbReference>
<dbReference type="InterPro" id="IPR004089">
    <property type="entry name" value="MCPsignal_dom"/>
</dbReference>
<comment type="subcellular location">
    <subcellularLocation>
        <location evidence="1">Cell membrane</location>
        <topology evidence="1">Multi-pass membrane protein</topology>
    </subcellularLocation>
</comment>
<evidence type="ECO:0000313" key="16">
    <source>
        <dbReference type="Proteomes" id="UP001596505"/>
    </source>
</evidence>
<dbReference type="CDD" id="cd12912">
    <property type="entry name" value="PDC2_MCP_like"/>
    <property type="match status" value="1"/>
</dbReference>
<dbReference type="SMART" id="SM00304">
    <property type="entry name" value="HAMP"/>
    <property type="match status" value="1"/>
</dbReference>
<evidence type="ECO:0000256" key="4">
    <source>
        <dbReference type="ARBA" id="ARBA00022500"/>
    </source>
</evidence>
<evidence type="ECO:0000256" key="9">
    <source>
        <dbReference type="ARBA" id="ARBA00029447"/>
    </source>
</evidence>
<dbReference type="SUPFAM" id="SSF58104">
    <property type="entry name" value="Methyl-accepting chemotaxis protein (MCP) signaling domain"/>
    <property type="match status" value="1"/>
</dbReference>
<evidence type="ECO:0000256" key="5">
    <source>
        <dbReference type="ARBA" id="ARBA00022692"/>
    </source>
</evidence>
<evidence type="ECO:0000259" key="13">
    <source>
        <dbReference type="PROSITE" id="PS50111"/>
    </source>
</evidence>
<keyword evidence="7 12" id="KW-0472">Membrane</keyword>
<gene>
    <name evidence="15" type="ORF">ACFQRG_21215</name>
</gene>
<evidence type="ECO:0000256" key="8">
    <source>
        <dbReference type="ARBA" id="ARBA00023224"/>
    </source>
</evidence>
<dbReference type="Pfam" id="PF00672">
    <property type="entry name" value="HAMP"/>
    <property type="match status" value="1"/>
</dbReference>
<name>A0ABW2Q7F3_9BACL</name>
<dbReference type="Proteomes" id="UP001596505">
    <property type="component" value="Unassembled WGS sequence"/>
</dbReference>
<keyword evidence="4" id="KW-0145">Chemotaxis</keyword>
<dbReference type="Pfam" id="PF02743">
    <property type="entry name" value="dCache_1"/>
    <property type="match status" value="1"/>
</dbReference>
<feature type="domain" description="Methyl-accepting transducer" evidence="13">
    <location>
        <begin position="388"/>
        <end position="645"/>
    </location>
</feature>
<feature type="transmembrane region" description="Helical" evidence="12">
    <location>
        <begin position="21"/>
        <end position="45"/>
    </location>
</feature>
<reference evidence="16" key="1">
    <citation type="journal article" date="2019" name="Int. J. Syst. Evol. Microbiol.">
        <title>The Global Catalogue of Microorganisms (GCM) 10K type strain sequencing project: providing services to taxonomists for standard genome sequencing and annotation.</title>
        <authorList>
            <consortium name="The Broad Institute Genomics Platform"/>
            <consortium name="The Broad Institute Genome Sequencing Center for Infectious Disease"/>
            <person name="Wu L."/>
            <person name="Ma J."/>
        </authorList>
    </citation>
    <scope>NUCLEOTIDE SEQUENCE [LARGE SCALE GENOMIC DNA]</scope>
    <source>
        <strain evidence="16">CGMCC 1.16305</strain>
    </source>
</reference>
<evidence type="ECO:0000256" key="1">
    <source>
        <dbReference type="ARBA" id="ARBA00004651"/>
    </source>
</evidence>
<dbReference type="CDD" id="cd11386">
    <property type="entry name" value="MCP_signal"/>
    <property type="match status" value="1"/>
</dbReference>
<evidence type="ECO:0000256" key="6">
    <source>
        <dbReference type="ARBA" id="ARBA00022989"/>
    </source>
</evidence>
<dbReference type="Gene3D" id="1.10.287.950">
    <property type="entry name" value="Methyl-accepting chemotaxis protein"/>
    <property type="match status" value="1"/>
</dbReference>
<feature type="domain" description="HAMP" evidence="14">
    <location>
        <begin position="317"/>
        <end position="369"/>
    </location>
</feature>
<dbReference type="Gene3D" id="3.30.450.20">
    <property type="entry name" value="PAS domain"/>
    <property type="match status" value="1"/>
</dbReference>
<sequence>MSETQLSEKTHVKKQKRRLGIQGQILVPFLLLIILSGLVISFLGYEFSAQLTKKELTDSMLDKMVSVNDGFNYFFQNAENTVNLFSNKNELKNYKSNKSLILSEFKDLVKSDKSILYAYMGDQAKGKIYDITGDTFPPHYDTRKQPWYKNAVENKGKVAWTKPYKDEATGQPVISVGRAIYKGNKLIGVFSIDLSIQTLVNQVKDIKIGKNGYAVLFDQSGDYLATPHKDLLGKNASHTDYYKKMKKAGNSGIVHYAFKGQDKVMAFVTNKTTGWKVAGTIPVKEFTDKAKGLIFPSTITLIIVLMIAIFISYIVTRRMTKPIGQLQKAMKRVEDGDFTVRTNINRHDEIGDLANSFNLMIRNNQQTTKKIVDVSNAVTDASQTLASSTEEHTAAASDIATTMEEISAGVLNQSELMEENMKASNILSDKMLMIENQSEQMQKEADEMNDASNRGIEAIKMLRSQSERTTGITAEIIESIFELNKRSDAVSDIVKTISEIASQTNLLALNAAIEAARAGEHGRGFAVVADEVHKLAEQSDDALKQVAKLIKQIQDGTNQTVTLAGDTSRIIEEQYEMVNNTEKAFKIIHQTIEKNSSLIDQITASINEMIDQNDKVKKNIENITAISQETAAGTEEITASIEEQTASMEQLSKMADELEIQAEEMKKELQQIKLKEE</sequence>
<evidence type="ECO:0000256" key="2">
    <source>
        <dbReference type="ARBA" id="ARBA00022475"/>
    </source>
</evidence>
<evidence type="ECO:0000256" key="3">
    <source>
        <dbReference type="ARBA" id="ARBA00022481"/>
    </source>
</evidence>
<dbReference type="SMART" id="SM00283">
    <property type="entry name" value="MA"/>
    <property type="match status" value="1"/>
</dbReference>
<dbReference type="Pfam" id="PF00015">
    <property type="entry name" value="MCPsignal"/>
    <property type="match status" value="1"/>
</dbReference>
<evidence type="ECO:0000256" key="12">
    <source>
        <dbReference type="SAM" id="Phobius"/>
    </source>
</evidence>
<proteinExistence type="inferred from homology"/>
<dbReference type="PROSITE" id="PS50111">
    <property type="entry name" value="CHEMOTAXIS_TRANSDUC_2"/>
    <property type="match status" value="1"/>
</dbReference>
<dbReference type="InterPro" id="IPR003660">
    <property type="entry name" value="HAMP_dom"/>
</dbReference>
<keyword evidence="11" id="KW-0175">Coiled coil</keyword>
<feature type="coiled-coil region" evidence="11">
    <location>
        <begin position="599"/>
        <end position="675"/>
    </location>
</feature>
<evidence type="ECO:0000259" key="14">
    <source>
        <dbReference type="PROSITE" id="PS50885"/>
    </source>
</evidence>
<evidence type="ECO:0000313" key="15">
    <source>
        <dbReference type="EMBL" id="MFC7395431.1"/>
    </source>
</evidence>
<keyword evidence="6 12" id="KW-1133">Transmembrane helix</keyword>
<dbReference type="EMBL" id="JBHTCO010000045">
    <property type="protein sequence ID" value="MFC7395431.1"/>
    <property type="molecule type" value="Genomic_DNA"/>
</dbReference>
<feature type="transmembrane region" description="Helical" evidence="12">
    <location>
        <begin position="293"/>
        <end position="315"/>
    </location>
</feature>
<comment type="similarity">
    <text evidence="9">Belongs to the methyl-accepting chemotaxis (MCP) protein family.</text>
</comment>
<dbReference type="PANTHER" id="PTHR32089:SF114">
    <property type="entry name" value="METHYL-ACCEPTING CHEMOTAXIS PROTEIN MCPB"/>
    <property type="match status" value="1"/>
</dbReference>
<keyword evidence="3" id="KW-0488">Methylation</keyword>
<dbReference type="CDD" id="cd06225">
    <property type="entry name" value="HAMP"/>
    <property type="match status" value="1"/>
</dbReference>
<dbReference type="Gene3D" id="6.10.340.10">
    <property type="match status" value="1"/>
</dbReference>
<dbReference type="PANTHER" id="PTHR32089">
    <property type="entry name" value="METHYL-ACCEPTING CHEMOTAXIS PROTEIN MCPB"/>
    <property type="match status" value="1"/>
</dbReference>
<dbReference type="RefSeq" id="WP_380970010.1">
    <property type="nucleotide sequence ID" value="NZ_JBHTCO010000045.1"/>
</dbReference>
<evidence type="ECO:0000256" key="7">
    <source>
        <dbReference type="ARBA" id="ARBA00023136"/>
    </source>
</evidence>
<protein>
    <submittedName>
        <fullName evidence="15">Methyl-accepting chemotaxis protein</fullName>
    </submittedName>
</protein>
<comment type="caution">
    <text evidence="15">The sequence shown here is derived from an EMBL/GenBank/DDBJ whole genome shotgun (WGS) entry which is preliminary data.</text>
</comment>
<dbReference type="PROSITE" id="PS50885">
    <property type="entry name" value="HAMP"/>
    <property type="match status" value="1"/>
</dbReference>
<keyword evidence="5 12" id="KW-0812">Transmembrane</keyword>
<keyword evidence="8 10" id="KW-0807">Transducer</keyword>
<dbReference type="SUPFAM" id="SSF103190">
    <property type="entry name" value="Sensory domain-like"/>
    <property type="match status" value="1"/>
</dbReference>
<evidence type="ECO:0000256" key="10">
    <source>
        <dbReference type="PROSITE-ProRule" id="PRU00284"/>
    </source>
</evidence>